<evidence type="ECO:0000313" key="3">
    <source>
        <dbReference type="Proteomes" id="UP000301751"/>
    </source>
</evidence>
<sequence length="143" mass="14589">MLTAEAGNQASPMGRPLTHRDCLAYAPHGAMLLGICRPMVQVRRSHPTGAYTLCGQVAELSNDSDTGAEWFKVETPIGPVWALGKALRMCSGDGRCHCEPAPDEPDGTTGPASASIGGKGSTGRASTGINQPTGTAAPGSADV</sequence>
<feature type="region of interest" description="Disordered" evidence="1">
    <location>
        <begin position="95"/>
        <end position="143"/>
    </location>
</feature>
<protein>
    <submittedName>
        <fullName evidence="2">Uncharacterized protein</fullName>
    </submittedName>
</protein>
<name>A0A480AXB7_9BURK</name>
<keyword evidence="3" id="KW-1185">Reference proteome</keyword>
<reference evidence="3" key="1">
    <citation type="submission" date="2019-03" db="EMBL/GenBank/DDBJ databases">
        <title>Aquabacterium pictum sp.nov., the first bacteriochlorophyll a-containing freshwater bacterium in the genus Aquabacterium of the class Betaproteobacteria.</title>
        <authorList>
            <person name="Hirose S."/>
            <person name="Tank M."/>
            <person name="Hara E."/>
            <person name="Tamaki H."/>
            <person name="Takaichi S."/>
            <person name="Haruta S."/>
            <person name="Hanada S."/>
        </authorList>
    </citation>
    <scope>NUCLEOTIDE SEQUENCE [LARGE SCALE GENOMIC DNA]</scope>
    <source>
        <strain evidence="3">W35</strain>
    </source>
</reference>
<organism evidence="2 3">
    <name type="scientific">Pseudaquabacterium pictum</name>
    <dbReference type="NCBI Taxonomy" id="2315236"/>
    <lineage>
        <taxon>Bacteria</taxon>
        <taxon>Pseudomonadati</taxon>
        <taxon>Pseudomonadota</taxon>
        <taxon>Betaproteobacteria</taxon>
        <taxon>Burkholderiales</taxon>
        <taxon>Sphaerotilaceae</taxon>
        <taxon>Pseudaquabacterium</taxon>
    </lineage>
</organism>
<dbReference type="Proteomes" id="UP000301751">
    <property type="component" value="Unassembled WGS sequence"/>
</dbReference>
<evidence type="ECO:0000256" key="1">
    <source>
        <dbReference type="SAM" id="MobiDB-lite"/>
    </source>
</evidence>
<feature type="compositionally biased region" description="Polar residues" evidence="1">
    <location>
        <begin position="123"/>
        <end position="134"/>
    </location>
</feature>
<evidence type="ECO:0000313" key="2">
    <source>
        <dbReference type="EMBL" id="GCL66369.1"/>
    </source>
</evidence>
<dbReference type="EMBL" id="BJCL01000040">
    <property type="protein sequence ID" value="GCL66369.1"/>
    <property type="molecule type" value="Genomic_DNA"/>
</dbReference>
<proteinExistence type="predicted"/>
<gene>
    <name evidence="2" type="ORF">AQPW35_54500</name>
</gene>
<accession>A0A480AXB7</accession>
<dbReference type="AlphaFoldDB" id="A0A480AXB7"/>
<comment type="caution">
    <text evidence="2">The sequence shown here is derived from an EMBL/GenBank/DDBJ whole genome shotgun (WGS) entry which is preliminary data.</text>
</comment>